<evidence type="ECO:0000313" key="1">
    <source>
        <dbReference type="EMBL" id="KAK1146296.1"/>
    </source>
</evidence>
<protein>
    <submittedName>
        <fullName evidence="1">Uncharacterized protein</fullName>
    </submittedName>
</protein>
<reference evidence="1 2" key="1">
    <citation type="journal article" date="2023" name="ACS Omega">
        <title>Identification of the Neoaspergillic Acid Biosynthesis Gene Cluster by Establishing an In Vitro CRISPR-Ribonucleoprotein Genetic System in Aspergillus melleus.</title>
        <authorList>
            <person name="Yuan B."/>
            <person name="Grau M.F."/>
            <person name="Murata R.M."/>
            <person name="Torok T."/>
            <person name="Venkateswaran K."/>
            <person name="Stajich J.E."/>
            <person name="Wang C.C.C."/>
        </authorList>
    </citation>
    <scope>NUCLEOTIDE SEQUENCE [LARGE SCALE GENOMIC DNA]</scope>
    <source>
        <strain evidence="1 2">IMV 1140</strain>
    </source>
</reference>
<dbReference type="Proteomes" id="UP001177260">
    <property type="component" value="Unassembled WGS sequence"/>
</dbReference>
<keyword evidence="2" id="KW-1185">Reference proteome</keyword>
<accession>A0ACC3B7H0</accession>
<gene>
    <name evidence="1" type="ORF">N8T08_003083</name>
</gene>
<proteinExistence type="predicted"/>
<comment type="caution">
    <text evidence="1">The sequence shown here is derived from an EMBL/GenBank/DDBJ whole genome shotgun (WGS) entry which is preliminary data.</text>
</comment>
<name>A0ACC3B7H0_9EURO</name>
<dbReference type="EMBL" id="JAOPJF010000018">
    <property type="protein sequence ID" value="KAK1146296.1"/>
    <property type="molecule type" value="Genomic_DNA"/>
</dbReference>
<organism evidence="1 2">
    <name type="scientific">Aspergillus melleus</name>
    <dbReference type="NCBI Taxonomy" id="138277"/>
    <lineage>
        <taxon>Eukaryota</taxon>
        <taxon>Fungi</taxon>
        <taxon>Dikarya</taxon>
        <taxon>Ascomycota</taxon>
        <taxon>Pezizomycotina</taxon>
        <taxon>Eurotiomycetes</taxon>
        <taxon>Eurotiomycetidae</taxon>
        <taxon>Eurotiales</taxon>
        <taxon>Aspergillaceae</taxon>
        <taxon>Aspergillus</taxon>
        <taxon>Aspergillus subgen. Circumdati</taxon>
    </lineage>
</organism>
<evidence type="ECO:0000313" key="2">
    <source>
        <dbReference type="Proteomes" id="UP001177260"/>
    </source>
</evidence>
<sequence>MKYKPTLIIHGGAGALSRSSIPPPLYDQYHASLLAYLRSTRDLLNSGSSALDAAVHAVSLLEDDELFNCARGSVFTSAGTIEMEASVMVTSVDSPGPGSTKRGVGVIGLRNVRHPIQLAREVLLRDGLHQDDDGGSMHAQLSAPYVEDLARQWGLEFQPDEYFWTKRRWDEHSPSLVSDPDSHGLVCDGTRDSEIEMRSDGRALDSDPDLDLNSLPQGTVGCVCLDMYGDLAVATSTGGMTNKLPGRVGDTPTLGAGFWAERWTEHSPLDMDLTSRLYSRPSGPFSMEEEEGEGEETLLSWTACLPSFLCRSYRSPSSSLETYTARQKRYTDTDTDTEAHRYRRTTRNPLHPDLLSPVYDRDEKQPLLDPSASSPRIIPSLSPLPELQYRPPPPHPNPNPRSRSRSETIAVALSGTGNGDSFLRTCAARTACAMARFSPHTHLPEAV</sequence>